<sequence>MRFALINDKPTEAMPGLVDAVCPGCGASVIAKCGTQKIHHWAHKNMRMCDSWWETETEWHRAWKNKFPFEWQEIFLPDEQTGEKHIADIQTKYGLVIEFQHSFINPAERISREEFYKNMVWVVDGTRLSRDFPRFVKGGKFGSIELKPGIIKVDFADDYFPRNWLKGSVPVVFDFLGIDDPANADYTRKTLYCLFPSHDDFEAVFAKISRRVFIRTVLNGEWSERVTAFMDEMEQEYIEKQKQRQRNLQQPIYYRRNRFVYPAKIYRKKWRR</sequence>
<dbReference type="InterPro" id="IPR057253">
    <property type="entry name" value="CoiA-like_N"/>
</dbReference>
<comment type="caution">
    <text evidence="2">The sequence shown here is derived from an EMBL/GenBank/DDBJ whole genome shotgun (WGS) entry which is preliminary data.</text>
</comment>
<dbReference type="Pfam" id="PF25164">
    <property type="entry name" value="CoiA_N"/>
    <property type="match status" value="1"/>
</dbReference>
<feature type="domain" description="Competence protein CoiA-like N-terminal" evidence="1">
    <location>
        <begin position="21"/>
        <end position="50"/>
    </location>
</feature>
<organism evidence="2">
    <name type="scientific">bioreactor metagenome</name>
    <dbReference type="NCBI Taxonomy" id="1076179"/>
    <lineage>
        <taxon>unclassified sequences</taxon>
        <taxon>metagenomes</taxon>
        <taxon>ecological metagenomes</taxon>
    </lineage>
</organism>
<dbReference type="AlphaFoldDB" id="A0A644UM62"/>
<dbReference type="EMBL" id="VSSQ01000133">
    <property type="protein sequence ID" value="MPL80050.1"/>
    <property type="molecule type" value="Genomic_DNA"/>
</dbReference>
<proteinExistence type="predicted"/>
<accession>A0A644UM62</accession>
<gene>
    <name evidence="2" type="ORF">SDC9_25941</name>
</gene>
<reference evidence="2" key="1">
    <citation type="submission" date="2019-08" db="EMBL/GenBank/DDBJ databases">
        <authorList>
            <person name="Kucharzyk K."/>
            <person name="Murdoch R.W."/>
            <person name="Higgins S."/>
            <person name="Loffler F."/>
        </authorList>
    </citation>
    <scope>NUCLEOTIDE SEQUENCE</scope>
</reference>
<name>A0A644UM62_9ZZZZ</name>
<protein>
    <recommendedName>
        <fullName evidence="1">Competence protein CoiA-like N-terminal domain-containing protein</fullName>
    </recommendedName>
</protein>
<evidence type="ECO:0000313" key="2">
    <source>
        <dbReference type="EMBL" id="MPL80050.1"/>
    </source>
</evidence>
<evidence type="ECO:0000259" key="1">
    <source>
        <dbReference type="Pfam" id="PF25164"/>
    </source>
</evidence>